<dbReference type="AlphaFoldDB" id="A0A656QA58"/>
<comment type="caution">
    <text evidence="1">The sequence shown here is derived from an EMBL/GenBank/DDBJ whole genome shotgun (WGS) entry which is preliminary data.</text>
</comment>
<name>A0A656QA58_9BURK</name>
<keyword evidence="2" id="KW-1185">Reference proteome</keyword>
<dbReference type="EMBL" id="JFHD01000040">
    <property type="protein sequence ID" value="KDR25978.1"/>
    <property type="molecule type" value="Genomic_DNA"/>
</dbReference>
<evidence type="ECO:0000313" key="2">
    <source>
        <dbReference type="Proteomes" id="UP000027451"/>
    </source>
</evidence>
<accession>A0A656QA58</accession>
<evidence type="ECO:0000313" key="1">
    <source>
        <dbReference type="EMBL" id="KDR25978.1"/>
    </source>
</evidence>
<proteinExistence type="predicted"/>
<organism evidence="1 2">
    <name type="scientific">Caballeronia zhejiangensis</name>
    <dbReference type="NCBI Taxonomy" id="871203"/>
    <lineage>
        <taxon>Bacteria</taxon>
        <taxon>Pseudomonadati</taxon>
        <taxon>Pseudomonadota</taxon>
        <taxon>Betaproteobacteria</taxon>
        <taxon>Burkholderiales</taxon>
        <taxon>Burkholderiaceae</taxon>
        <taxon>Caballeronia</taxon>
    </lineage>
</organism>
<reference evidence="1 2" key="1">
    <citation type="submission" date="2014-03" db="EMBL/GenBank/DDBJ databases">
        <title>Draft Genome Sequences of Four Burkholderia Strains.</title>
        <authorList>
            <person name="Liu X.Y."/>
            <person name="Li C.X."/>
            <person name="Xu J.H."/>
        </authorList>
    </citation>
    <scope>NUCLEOTIDE SEQUENCE [LARGE SCALE GENOMIC DNA]</scope>
    <source>
        <strain evidence="1 2">OP-1</strain>
    </source>
</reference>
<protein>
    <submittedName>
        <fullName evidence="1">Uncharacterized protein</fullName>
    </submittedName>
</protein>
<dbReference type="Proteomes" id="UP000027451">
    <property type="component" value="Unassembled WGS sequence"/>
</dbReference>
<gene>
    <name evidence="1" type="ORF">BG60_26230</name>
</gene>
<sequence length="84" mass="9575">MRRRHNRALGAGLGVDERLSGFGNEEIKRAQIDRRNEIGQTRAEEVFRGVEARDRIVVVDLARSSVHVLYFAEAEQFERHGGRG</sequence>